<reference evidence="10 11" key="1">
    <citation type="submission" date="2021-12" db="EMBL/GenBank/DDBJ databases">
        <title>Genome sequence of Kibdelosporangium philippinense ATCC 49844.</title>
        <authorList>
            <person name="Fedorov E.A."/>
            <person name="Omeragic M."/>
            <person name="Shalygina K.F."/>
            <person name="Maclea K.S."/>
        </authorList>
    </citation>
    <scope>NUCLEOTIDE SEQUENCE [LARGE SCALE GENOMIC DNA]</scope>
    <source>
        <strain evidence="10 11">ATCC 49844</strain>
    </source>
</reference>
<evidence type="ECO:0000256" key="7">
    <source>
        <dbReference type="PROSITE-ProRule" id="PRU01373"/>
    </source>
</evidence>
<protein>
    <submittedName>
        <fullName evidence="10">Ig-like domain-containing protein</fullName>
    </submittedName>
</protein>
<evidence type="ECO:0000256" key="8">
    <source>
        <dbReference type="SAM" id="MobiDB-lite"/>
    </source>
</evidence>
<sequence length="415" mass="43635">MSTGFDGADVVGGVLMRRSIVALATTMAVLSVASCSSGDSNAQQPTGTPAPSGQATNNAPAPQPKPIAMTITPTDKAGNIAPGDPIVVTAADGKLDTVTVTNQEGKAVAGALAPDGSKWESSEALGYSKSYTVNAAGTGTDGKPSTMTSSFTTVKPGRQVGVSMIPQDGQTVGVGQPLAFYFSSNVADKAAAEKALKITAEPATEGAFYWFRDNEVHWRPKEYWKTGTKITVNAAIYGKALGPGVFGKEDRKSSITIGNKVVAVADGATKQMTVSVNDQVVKTIPISMGKPRHETPNGIYTVMSEQLNYTMDSGTYGVPADTPGGYRTKVAVASRLSNSGIFYHSAPWSLRQQGNSNVSHGCINMSTENARWMQEIGAKGDIFEVRNSGGQTLQSWDGLSDWQLSWDDYKKGGKK</sequence>
<feature type="active site" description="Nucleophile" evidence="7">
    <location>
        <position position="362"/>
    </location>
</feature>
<dbReference type="InterPro" id="IPR050979">
    <property type="entry name" value="LD-transpeptidase"/>
</dbReference>
<keyword evidence="3 7" id="KW-0133">Cell shape</keyword>
<evidence type="ECO:0000313" key="10">
    <source>
        <dbReference type="EMBL" id="MCE7007127.1"/>
    </source>
</evidence>
<dbReference type="PANTHER" id="PTHR30582">
    <property type="entry name" value="L,D-TRANSPEPTIDASE"/>
    <property type="match status" value="1"/>
</dbReference>
<keyword evidence="2" id="KW-0808">Transferase</keyword>
<evidence type="ECO:0000313" key="11">
    <source>
        <dbReference type="Proteomes" id="UP001521150"/>
    </source>
</evidence>
<evidence type="ECO:0000256" key="6">
    <source>
        <dbReference type="ARBA" id="ARBA00023316"/>
    </source>
</evidence>
<dbReference type="Gene3D" id="2.60.40.3780">
    <property type="match status" value="1"/>
</dbReference>
<gene>
    <name evidence="10" type="ORF">LWC34_30515</name>
</gene>
<dbReference type="Pfam" id="PF17964">
    <property type="entry name" value="Big_10"/>
    <property type="match status" value="1"/>
</dbReference>
<dbReference type="Pfam" id="PF03734">
    <property type="entry name" value="YkuD"/>
    <property type="match status" value="1"/>
</dbReference>
<feature type="active site" description="Proton donor/acceptor" evidence="7">
    <location>
        <position position="344"/>
    </location>
</feature>
<keyword evidence="4 7" id="KW-0573">Peptidoglycan synthesis</keyword>
<dbReference type="Gene3D" id="2.60.40.3710">
    <property type="match status" value="1"/>
</dbReference>
<dbReference type="InterPro" id="IPR041280">
    <property type="entry name" value="Big_10"/>
</dbReference>
<dbReference type="Gene3D" id="2.40.440.10">
    <property type="entry name" value="L,D-transpeptidase catalytic domain-like"/>
    <property type="match status" value="1"/>
</dbReference>
<evidence type="ECO:0000259" key="9">
    <source>
        <dbReference type="PROSITE" id="PS52029"/>
    </source>
</evidence>
<evidence type="ECO:0000256" key="3">
    <source>
        <dbReference type="ARBA" id="ARBA00022960"/>
    </source>
</evidence>
<evidence type="ECO:0000256" key="2">
    <source>
        <dbReference type="ARBA" id="ARBA00022679"/>
    </source>
</evidence>
<dbReference type="CDD" id="cd16913">
    <property type="entry name" value="YkuD_like"/>
    <property type="match status" value="1"/>
</dbReference>
<feature type="region of interest" description="Disordered" evidence="8">
    <location>
        <begin position="36"/>
        <end position="72"/>
    </location>
</feature>
<dbReference type="InterPro" id="IPR005490">
    <property type="entry name" value="LD_TPept_cat_dom"/>
</dbReference>
<comment type="pathway">
    <text evidence="1 7">Cell wall biogenesis; peptidoglycan biosynthesis.</text>
</comment>
<dbReference type="PANTHER" id="PTHR30582:SF2">
    <property type="entry name" value="L,D-TRANSPEPTIDASE YCIB-RELATED"/>
    <property type="match status" value="1"/>
</dbReference>
<proteinExistence type="predicted"/>
<evidence type="ECO:0000256" key="4">
    <source>
        <dbReference type="ARBA" id="ARBA00022984"/>
    </source>
</evidence>
<dbReference type="SUPFAM" id="SSF141523">
    <property type="entry name" value="L,D-transpeptidase catalytic domain-like"/>
    <property type="match status" value="1"/>
</dbReference>
<organism evidence="10 11">
    <name type="scientific">Kibdelosporangium philippinense</name>
    <dbReference type="NCBI Taxonomy" id="211113"/>
    <lineage>
        <taxon>Bacteria</taxon>
        <taxon>Bacillati</taxon>
        <taxon>Actinomycetota</taxon>
        <taxon>Actinomycetes</taxon>
        <taxon>Pseudonocardiales</taxon>
        <taxon>Pseudonocardiaceae</taxon>
        <taxon>Kibdelosporangium</taxon>
    </lineage>
</organism>
<evidence type="ECO:0000256" key="1">
    <source>
        <dbReference type="ARBA" id="ARBA00004752"/>
    </source>
</evidence>
<dbReference type="PROSITE" id="PS52029">
    <property type="entry name" value="LD_TPASE"/>
    <property type="match status" value="1"/>
</dbReference>
<name>A0ABS8ZHV2_9PSEU</name>
<feature type="compositionally biased region" description="Polar residues" evidence="8">
    <location>
        <begin position="36"/>
        <end position="60"/>
    </location>
</feature>
<dbReference type="RefSeq" id="WP_233728511.1">
    <property type="nucleotide sequence ID" value="NZ_JAJVCN010000002.1"/>
</dbReference>
<keyword evidence="11" id="KW-1185">Reference proteome</keyword>
<dbReference type="CDD" id="cd13432">
    <property type="entry name" value="LDT_IgD_like_2"/>
    <property type="match status" value="1"/>
</dbReference>
<dbReference type="InterPro" id="IPR038063">
    <property type="entry name" value="Transpep_catalytic_dom"/>
</dbReference>
<dbReference type="Proteomes" id="UP001521150">
    <property type="component" value="Unassembled WGS sequence"/>
</dbReference>
<feature type="domain" description="L,D-TPase catalytic" evidence="9">
    <location>
        <begin position="261"/>
        <end position="386"/>
    </location>
</feature>
<evidence type="ECO:0000256" key="5">
    <source>
        <dbReference type="ARBA" id="ARBA00023315"/>
    </source>
</evidence>
<comment type="caution">
    <text evidence="10">The sequence shown here is derived from an EMBL/GenBank/DDBJ whole genome shotgun (WGS) entry which is preliminary data.</text>
</comment>
<dbReference type="EMBL" id="JAJVCN010000002">
    <property type="protein sequence ID" value="MCE7007127.1"/>
    <property type="molecule type" value="Genomic_DNA"/>
</dbReference>
<keyword evidence="6 7" id="KW-0961">Cell wall biogenesis/degradation</keyword>
<keyword evidence="5" id="KW-0012">Acyltransferase</keyword>
<accession>A0ABS8ZHV2</accession>